<organism evidence="2 3">
    <name type="scientific">Marinobacter albus</name>
    <dbReference type="NCBI Taxonomy" id="3030833"/>
    <lineage>
        <taxon>Bacteria</taxon>
        <taxon>Pseudomonadati</taxon>
        <taxon>Pseudomonadota</taxon>
        <taxon>Gammaproteobacteria</taxon>
        <taxon>Pseudomonadales</taxon>
        <taxon>Marinobacteraceae</taxon>
        <taxon>Marinobacter</taxon>
    </lineage>
</organism>
<dbReference type="EMBL" id="JASSQD010000001">
    <property type="protein sequence ID" value="MDK9557584.1"/>
    <property type="molecule type" value="Genomic_DNA"/>
</dbReference>
<protein>
    <submittedName>
        <fullName evidence="2">Outer membrane protein assembly factor BamE</fullName>
    </submittedName>
</protein>
<evidence type="ECO:0000256" key="1">
    <source>
        <dbReference type="SAM" id="SignalP"/>
    </source>
</evidence>
<evidence type="ECO:0000313" key="2">
    <source>
        <dbReference type="EMBL" id="MDK9557584.1"/>
    </source>
</evidence>
<accession>A0ABT7HC46</accession>
<feature type="signal peptide" evidence="1">
    <location>
        <begin position="1"/>
        <end position="27"/>
    </location>
</feature>
<dbReference type="RefSeq" id="WP_219865998.1">
    <property type="nucleotide sequence ID" value="NZ_JASSQD010000001.1"/>
</dbReference>
<reference evidence="2 3" key="1">
    <citation type="submission" date="2023-05" db="EMBL/GenBank/DDBJ databases">
        <title>Marinobacter albus sp. nov., a marine bacterium isolated from sand in a coastal intertidal zone of huludao.</title>
        <authorList>
            <person name="Deng T."/>
        </authorList>
    </citation>
    <scope>NUCLEOTIDE SEQUENCE [LARGE SCALE GENOMIC DNA]</scope>
    <source>
        <strain evidence="2 3">M216</strain>
    </source>
</reference>
<name>A0ABT7HC46_9GAMM</name>
<keyword evidence="1" id="KW-0732">Signal</keyword>
<proteinExistence type="predicted"/>
<dbReference type="Proteomes" id="UP001223547">
    <property type="component" value="Unassembled WGS sequence"/>
</dbReference>
<feature type="chain" id="PRO_5046037363" evidence="1">
    <location>
        <begin position="28"/>
        <end position="100"/>
    </location>
</feature>
<evidence type="ECO:0000313" key="3">
    <source>
        <dbReference type="Proteomes" id="UP001223547"/>
    </source>
</evidence>
<keyword evidence="3" id="KW-1185">Reference proteome</keyword>
<gene>
    <name evidence="2" type="ORF">QQF73_08105</name>
</gene>
<sequence length="100" mass="11021">MRKNRIILGTLALAAALTLAPASGLLAEQLSIPVGSQADREFVSTPETGMSQDAVRATWGEPLEVMGPVGEPPITQWHYRNFIVYFEHDRVLHAVLKPNR</sequence>
<comment type="caution">
    <text evidence="2">The sequence shown here is derived from an EMBL/GenBank/DDBJ whole genome shotgun (WGS) entry which is preliminary data.</text>
</comment>